<name>A0A3B6GQ44_WHEAT</name>
<proteinExistence type="inferred from homology"/>
<evidence type="ECO:0000256" key="1">
    <source>
        <dbReference type="ARBA" id="ARBA00004906"/>
    </source>
</evidence>
<sequence length="217" mass="23997">MSSSASEIVADTTHGRHHLKIDGYSITKATLPTGEFLKSQPFSVQFRFKAEKNQALSFLKSWGRKPAPLKLGRVEAGEAGVWECPNFVRRKTLEESDHLKDDSFTIRCDIIVTAEEEEFAMAQHLLVAADKYRMERLKLICEDKLCKNIAAGTAASILALAEVHHCHELKGACFHFLSSPKNLTAAMAGDDFENLRSSFPSLVKELIATCSIDASAQ</sequence>
<dbReference type="AlphaFoldDB" id="A0A3B6GQ44"/>
<comment type="pathway">
    <text evidence="1">Protein modification; protein ubiquitination.</text>
</comment>
<feature type="domain" description="BPM/SPOP BACK" evidence="3">
    <location>
        <begin position="153"/>
        <end position="207"/>
    </location>
</feature>
<dbReference type="InterPro" id="IPR002083">
    <property type="entry name" value="MATH/TRAF_dom"/>
</dbReference>
<comment type="similarity">
    <text evidence="2">Belongs to the Tdpoz family.</text>
</comment>
<dbReference type="Gramene" id="TraesCLE_scaffold_009283_01G000100.1">
    <property type="protein sequence ID" value="TraesCLE_scaffold_009283_01G000100.1"/>
    <property type="gene ID" value="TraesCLE_scaffold_009283_01G000100"/>
</dbReference>
<dbReference type="Gramene" id="TraesCAD_scaffold_005026_01G000400.1">
    <property type="protein sequence ID" value="TraesCAD_scaffold_005026_01G000400.1"/>
    <property type="gene ID" value="TraesCAD_scaffold_005026_01G000400"/>
</dbReference>
<evidence type="ECO:0000313" key="5">
    <source>
        <dbReference type="Proteomes" id="UP000019116"/>
    </source>
</evidence>
<dbReference type="EnsemblPlants" id="TraesCS3D02G129600.1">
    <property type="protein sequence ID" value="TraesCS3D02G129600.1"/>
    <property type="gene ID" value="TraesCS3D02G129600"/>
</dbReference>
<accession>A0A3B6GQ44</accession>
<dbReference type="InterPro" id="IPR045005">
    <property type="entry name" value="BPM1-6"/>
</dbReference>
<dbReference type="Proteomes" id="UP000019116">
    <property type="component" value="Chromosome 3D"/>
</dbReference>
<dbReference type="GO" id="GO:0016567">
    <property type="term" value="P:protein ubiquitination"/>
    <property type="evidence" value="ECO:0007669"/>
    <property type="project" value="InterPro"/>
</dbReference>
<organism evidence="4">
    <name type="scientific">Triticum aestivum</name>
    <name type="common">Wheat</name>
    <dbReference type="NCBI Taxonomy" id="4565"/>
    <lineage>
        <taxon>Eukaryota</taxon>
        <taxon>Viridiplantae</taxon>
        <taxon>Streptophyta</taxon>
        <taxon>Embryophyta</taxon>
        <taxon>Tracheophyta</taxon>
        <taxon>Spermatophyta</taxon>
        <taxon>Magnoliopsida</taxon>
        <taxon>Liliopsida</taxon>
        <taxon>Poales</taxon>
        <taxon>Poaceae</taxon>
        <taxon>BOP clade</taxon>
        <taxon>Pooideae</taxon>
        <taxon>Triticodae</taxon>
        <taxon>Triticeae</taxon>
        <taxon>Triticinae</taxon>
        <taxon>Triticum</taxon>
    </lineage>
</organism>
<dbReference type="InterPro" id="IPR056423">
    <property type="entry name" value="BACK_BPM_SPOP"/>
</dbReference>
<evidence type="ECO:0000313" key="4">
    <source>
        <dbReference type="EnsemblPlants" id="TraesCS3D02G129600.1"/>
    </source>
</evidence>
<dbReference type="OMA" id="WHRGGID"/>
<dbReference type="PANTHER" id="PTHR26379">
    <property type="entry name" value="BTB/POZ AND MATH DOMAIN-CONTAINING PROTEIN 1"/>
    <property type="match status" value="1"/>
</dbReference>
<dbReference type="Gramene" id="TraesCS3D03G0273800.1">
    <property type="protein sequence ID" value="TraesCS3D03G0273800.1.CDS"/>
    <property type="gene ID" value="TraesCS3D03G0273800"/>
</dbReference>
<reference evidence="4" key="1">
    <citation type="submission" date="2018-08" db="EMBL/GenBank/DDBJ databases">
        <authorList>
            <person name="Rossello M."/>
        </authorList>
    </citation>
    <scope>NUCLEOTIDE SEQUENCE [LARGE SCALE GENOMIC DNA]</scope>
    <source>
        <strain evidence="4">cv. Chinese Spring</strain>
    </source>
</reference>
<dbReference type="InterPro" id="IPR008974">
    <property type="entry name" value="TRAF-like"/>
</dbReference>
<dbReference type="Gramene" id="TraesRN3D0100291500.1">
    <property type="protein sequence ID" value="TraesRN3D0100291500.1"/>
    <property type="gene ID" value="TraesRN3D0100291500"/>
</dbReference>
<dbReference type="Gene3D" id="2.60.210.10">
    <property type="entry name" value="Apoptosis, Tumor Necrosis Factor Receptor Associated Protein 2, Chain A"/>
    <property type="match status" value="1"/>
</dbReference>
<evidence type="ECO:0000256" key="2">
    <source>
        <dbReference type="ARBA" id="ARBA00010846"/>
    </source>
</evidence>
<dbReference type="SUPFAM" id="SSF49599">
    <property type="entry name" value="TRAF domain-like"/>
    <property type="match status" value="1"/>
</dbReference>
<dbReference type="PANTHER" id="PTHR26379:SF518">
    <property type="entry name" value="BTB DOMAIN-CONTAINING PROTEIN"/>
    <property type="match status" value="1"/>
</dbReference>
<dbReference type="CDD" id="cd00121">
    <property type="entry name" value="MATH"/>
    <property type="match status" value="1"/>
</dbReference>
<dbReference type="Gene3D" id="1.25.40.420">
    <property type="match status" value="1"/>
</dbReference>
<reference evidence="4" key="2">
    <citation type="submission" date="2018-10" db="UniProtKB">
        <authorList>
            <consortium name="EnsemblPlants"/>
        </authorList>
    </citation>
    <scope>IDENTIFICATION</scope>
</reference>
<protein>
    <recommendedName>
        <fullName evidence="3">BPM/SPOP BACK domain-containing protein</fullName>
    </recommendedName>
</protein>
<dbReference type="STRING" id="4565.A0A3B6GQ44"/>
<dbReference type="SMR" id="A0A3B6GQ44"/>
<dbReference type="Pfam" id="PF24570">
    <property type="entry name" value="BACK_BPM_SPOP"/>
    <property type="match status" value="1"/>
</dbReference>
<dbReference type="OrthoDB" id="682365at2759"/>
<dbReference type="Gramene" id="TraesCS3D02G129600.1">
    <property type="protein sequence ID" value="TraesCS3D02G129600.1"/>
    <property type="gene ID" value="TraesCS3D02G129600"/>
</dbReference>
<keyword evidence="5" id="KW-1185">Reference proteome</keyword>
<dbReference type="Gramene" id="TraesROB_scaffold_017137_01G000100.1">
    <property type="protein sequence ID" value="TraesROB_scaffold_017137_01G000100.1"/>
    <property type="gene ID" value="TraesROB_scaffold_017137_01G000100"/>
</dbReference>
<evidence type="ECO:0000259" key="3">
    <source>
        <dbReference type="Pfam" id="PF24570"/>
    </source>
</evidence>